<dbReference type="AlphaFoldDB" id="A0A0A1V8K9"/>
<evidence type="ECO:0000256" key="9">
    <source>
        <dbReference type="SAM" id="MobiDB-lite"/>
    </source>
</evidence>
<evidence type="ECO:0000256" key="4">
    <source>
        <dbReference type="ARBA" id="ARBA00022792"/>
    </source>
</evidence>
<feature type="region of interest" description="Disordered" evidence="9">
    <location>
        <begin position="53"/>
        <end position="116"/>
    </location>
</feature>
<evidence type="ECO:0000256" key="1">
    <source>
        <dbReference type="ARBA" id="ARBA00003470"/>
    </source>
</evidence>
<evidence type="ECO:0000256" key="5">
    <source>
        <dbReference type="ARBA" id="ARBA00022946"/>
    </source>
</evidence>
<keyword evidence="7 8" id="KW-0472">Membrane</keyword>
<dbReference type="GO" id="GO:0005743">
    <property type="term" value="C:mitochondrial inner membrane"/>
    <property type="evidence" value="ECO:0007669"/>
    <property type="project" value="UniProtKB-SubCell"/>
</dbReference>
<name>A0A0A1V8K9_9HYPO</name>
<keyword evidence="4 8" id="KW-0999">Mitochondrion inner membrane</keyword>
<keyword evidence="5 8" id="KW-0809">Transit peptide</keyword>
<dbReference type="EMBL" id="JELW01000001">
    <property type="protein sequence ID" value="EXV06567.1"/>
    <property type="molecule type" value="Genomic_DNA"/>
</dbReference>
<gene>
    <name evidence="10" type="ORF">X797_001287</name>
</gene>
<keyword evidence="6 8" id="KW-0496">Mitochondrion</keyword>
<evidence type="ECO:0000256" key="7">
    <source>
        <dbReference type="ARBA" id="ARBA00023136"/>
    </source>
</evidence>
<feature type="compositionally biased region" description="Low complexity" evidence="9">
    <location>
        <begin position="62"/>
        <end position="71"/>
    </location>
</feature>
<evidence type="ECO:0000256" key="3">
    <source>
        <dbReference type="ARBA" id="ARBA00010787"/>
    </source>
</evidence>
<protein>
    <recommendedName>
        <fullName evidence="8">ATPase synthesis protein 25</fullName>
    </recommendedName>
</protein>
<evidence type="ECO:0000256" key="8">
    <source>
        <dbReference type="RuleBase" id="RU367062"/>
    </source>
</evidence>
<sequence length="639" mass="71567">MISRPAAATLGCCGCRSAIIRAVVARSTPTFQHMGLRSTLQIPRLPHRFVSTDRSIASSSAQTQTQTQDTTGSNNHEEPQERTIEAESATDSPWFLEVEPPRHPPSLHAPSVPNAPNESPELIAPMIKYIFEDMGLDDISLMDLRDLDPPAALGPNLIMLFATARSERHLHISSGRFVRWLRRNYKVDARADGLIGPGELKTKLRRLRKKAKLMGTNTMILPGGDNGISTGWVCVNFSTSDKVSDETVSYDESGRFSGFGASPTGTTIVVQCMTEPRRNELNLETLWQGVLKRNLEQTMKIKGQPIQDQTELETLVSSKIQLPDNSSRVQWQKLQQASQQQRFFSTNARRLQSQDYAAASSENKEPENPSLAAEPEDSELKTLQRRITDLHISGTSLSQQVLERLISAAFHASHSEGDASTRLDLVDQLLQTAEERGISVQSKDMLVTLIESIVTSAAYGPELERAQSNLEFLLLNLQTPLEHSQTLRLMKAYAERQAWDRFWDTFRAPARFQIARPGELYELAYRVMVSTQDASMCIDALRWVYPEMLKEEPPVYPTGPVYNALKACILVADPAAEEMLLNPPSLDSLGLIGRRRLQHREFVRVLREVEDAHRHLVGTQAREERAQALHRFTDGNTPS</sequence>
<dbReference type="PANTHER" id="PTHR28087">
    <property type="entry name" value="ATPASE SYNTHESIS PROTEIN 25, MITOCHONDRIAL"/>
    <property type="match status" value="1"/>
</dbReference>
<feature type="region of interest" description="Disordered" evidence="9">
    <location>
        <begin position="354"/>
        <end position="377"/>
    </location>
</feature>
<dbReference type="HOGENOM" id="CLU_016140_1_0_1"/>
<evidence type="ECO:0000256" key="2">
    <source>
        <dbReference type="ARBA" id="ARBA00004443"/>
    </source>
</evidence>
<dbReference type="InterPro" id="IPR043519">
    <property type="entry name" value="NT_sf"/>
</dbReference>
<organism evidence="10 11">
    <name type="scientific">Metarhizium robertsii</name>
    <dbReference type="NCBI Taxonomy" id="568076"/>
    <lineage>
        <taxon>Eukaryota</taxon>
        <taxon>Fungi</taxon>
        <taxon>Dikarya</taxon>
        <taxon>Ascomycota</taxon>
        <taxon>Pezizomycotina</taxon>
        <taxon>Sordariomycetes</taxon>
        <taxon>Hypocreomycetidae</taxon>
        <taxon>Hypocreales</taxon>
        <taxon>Clavicipitaceae</taxon>
        <taxon>Metarhizium</taxon>
    </lineage>
</organism>
<comment type="function">
    <text evidence="8">Mitochondrial mRNA stabilization factor.</text>
</comment>
<dbReference type="PANTHER" id="PTHR28087:SF1">
    <property type="entry name" value="ATPASE SYNTHESIS PROTEIN 25, MITOCHONDRIAL"/>
    <property type="match status" value="1"/>
</dbReference>
<evidence type="ECO:0000256" key="6">
    <source>
        <dbReference type="ARBA" id="ARBA00023128"/>
    </source>
</evidence>
<dbReference type="Proteomes" id="UP000030151">
    <property type="component" value="Unassembled WGS sequence"/>
</dbReference>
<evidence type="ECO:0000313" key="11">
    <source>
        <dbReference type="Proteomes" id="UP000030151"/>
    </source>
</evidence>
<dbReference type="GO" id="GO:0140053">
    <property type="term" value="P:mitochondrial gene expression"/>
    <property type="evidence" value="ECO:0007669"/>
    <property type="project" value="UniProtKB-UniRule"/>
</dbReference>
<accession>A0A0A1V8K9</accession>
<comment type="subcellular location">
    <subcellularLocation>
        <location evidence="2 8">Mitochondrion inner membrane</location>
        <topology evidence="2 8">Peripheral membrane protein</topology>
        <orientation evidence="2 8">Matrix side</orientation>
    </subcellularLocation>
</comment>
<comment type="similarity">
    <text evidence="3 8">Belongs to the ATP25 family.</text>
</comment>
<dbReference type="InterPro" id="IPR040152">
    <property type="entry name" value="Atp25"/>
</dbReference>
<reference evidence="10 11" key="1">
    <citation type="submission" date="2014-02" db="EMBL/GenBank/DDBJ databases">
        <title>The genome sequence of the entomopathogenic fungus Metarhizium robertsii ARSEF 2575.</title>
        <authorList>
            <person name="Giuliano Garisto Donzelli B."/>
            <person name="Roe B.A."/>
            <person name="Macmil S.L."/>
            <person name="Krasnoff S.B."/>
            <person name="Gibson D.M."/>
        </authorList>
    </citation>
    <scope>NUCLEOTIDE SEQUENCE [LARGE SCALE GENOMIC DNA]</scope>
    <source>
        <strain evidence="10 11">ARSEF 2575</strain>
    </source>
</reference>
<dbReference type="eggNOG" id="ENOG502RGZN">
    <property type="taxonomic scope" value="Eukaryota"/>
</dbReference>
<feature type="compositionally biased region" description="Basic and acidic residues" evidence="9">
    <location>
        <begin position="75"/>
        <end position="85"/>
    </location>
</feature>
<comment type="function">
    <text evidence="1">Probable mitochondrial mRNA stabilization factor.</text>
</comment>
<dbReference type="GO" id="GO:0048255">
    <property type="term" value="P:mRNA stabilization"/>
    <property type="evidence" value="ECO:0007669"/>
    <property type="project" value="TreeGrafter"/>
</dbReference>
<dbReference type="OrthoDB" id="107372at2759"/>
<evidence type="ECO:0000313" key="10">
    <source>
        <dbReference type="EMBL" id="EXV06567.1"/>
    </source>
</evidence>
<comment type="caution">
    <text evidence="10">The sequence shown here is derived from an EMBL/GenBank/DDBJ whole genome shotgun (WGS) entry which is preliminary data.</text>
</comment>
<proteinExistence type="inferred from homology"/>
<dbReference type="Gene3D" id="3.30.460.10">
    <property type="entry name" value="Beta Polymerase, domain 2"/>
    <property type="match status" value="1"/>
</dbReference>